<dbReference type="EMBL" id="MTYJ01000740">
    <property type="protein sequence ID" value="OWA55399.1"/>
    <property type="molecule type" value="Genomic_DNA"/>
</dbReference>
<comment type="caution">
    <text evidence="1">The sequence shown here is derived from an EMBL/GenBank/DDBJ whole genome shotgun (WGS) entry which is preliminary data.</text>
</comment>
<evidence type="ECO:0000313" key="2">
    <source>
        <dbReference type="Proteomes" id="UP000192578"/>
    </source>
</evidence>
<organism evidence="1 2">
    <name type="scientific">Hypsibius exemplaris</name>
    <name type="common">Freshwater tardigrade</name>
    <dbReference type="NCBI Taxonomy" id="2072580"/>
    <lineage>
        <taxon>Eukaryota</taxon>
        <taxon>Metazoa</taxon>
        <taxon>Ecdysozoa</taxon>
        <taxon>Tardigrada</taxon>
        <taxon>Eutardigrada</taxon>
        <taxon>Parachela</taxon>
        <taxon>Hypsibioidea</taxon>
        <taxon>Hypsibiidae</taxon>
        <taxon>Hypsibius</taxon>
    </lineage>
</organism>
<dbReference type="AlphaFoldDB" id="A0A9X6RPA5"/>
<gene>
    <name evidence="1" type="ORF">BV898_19785</name>
</gene>
<feature type="non-terminal residue" evidence="1">
    <location>
        <position position="1"/>
    </location>
</feature>
<name>A0A9X6RPA5_HYPEX</name>
<reference evidence="2" key="1">
    <citation type="submission" date="2017-01" db="EMBL/GenBank/DDBJ databases">
        <title>Comparative genomics of anhydrobiosis in the tardigrade Hypsibius dujardini.</title>
        <authorList>
            <person name="Yoshida Y."/>
            <person name="Koutsovoulos G."/>
            <person name="Laetsch D."/>
            <person name="Stevens L."/>
            <person name="Kumar S."/>
            <person name="Horikawa D."/>
            <person name="Ishino K."/>
            <person name="Komine S."/>
            <person name="Tomita M."/>
            <person name="Blaxter M."/>
            <person name="Arakawa K."/>
        </authorList>
    </citation>
    <scope>NUCLEOTIDE SEQUENCE [LARGE SCALE GENOMIC DNA]</scope>
    <source>
        <strain evidence="2">Z151</strain>
    </source>
</reference>
<protein>
    <submittedName>
        <fullName evidence="1">Uncharacterized protein</fullName>
    </submittedName>
</protein>
<dbReference type="Proteomes" id="UP000192578">
    <property type="component" value="Unassembled WGS sequence"/>
</dbReference>
<accession>A0A9X6RPA5</accession>
<keyword evidence="2" id="KW-1185">Reference proteome</keyword>
<evidence type="ECO:0000313" key="1">
    <source>
        <dbReference type="EMBL" id="OWA55399.1"/>
    </source>
</evidence>
<proteinExistence type="predicted"/>
<sequence>PALSGSGLRGSHKGVEKNSLGSRQYCERGSLCSFGANDTCPKLPRKLLCVSAAVVLVGSSEYSTSEDFKVGVIFGRRCGRVRPSYFLGSEACREGRRAAFVINDLEMRSRPGGWRYGKGE</sequence>